<protein>
    <submittedName>
        <fullName evidence="3">Uncharacterized protein</fullName>
    </submittedName>
</protein>
<keyword evidence="4" id="KW-1185">Reference proteome</keyword>
<dbReference type="AlphaFoldDB" id="A0AAE0JRQ5"/>
<sequence>MSLQSEVEQIQKDLNELKARLDAFETKSKATIQEDHSAMLAKLQSSVDAVESTVLYLETGTSRLAGLLEFHQSAADASKKALAKRHLLDMDAQFTLLHGAASAGLERVEAIKKTGDDMHGELGAIRTKLESLSTRAASALDRAGRSLGGKQTQLDQASQSLAATQQELSALEAQMKSKKNNRDAMRVARVATWGMGLVFPPMLIAAGALEGAAYDMRKNRERLQGAISAASTRQSSLQSEAAALARQKQTLSTAVRDARELLARARAMGAGSRQMQGLVAERLAEYQALKESSDEFAAWTRDLQTQTAAAGALGPASQARLLSTTARIVDALLDKDQGDVKRVCGKLRRLEIGTSRFLFLVLLTLLRGNLQSVFGC</sequence>
<proteinExistence type="predicted"/>
<accession>A0AAE0JRQ5</accession>
<reference evidence="3" key="1">
    <citation type="journal article" date="2023" name="Mol. Phylogenet. Evol.">
        <title>Genome-scale phylogeny and comparative genomics of the fungal order Sordariales.</title>
        <authorList>
            <person name="Hensen N."/>
            <person name="Bonometti L."/>
            <person name="Westerberg I."/>
            <person name="Brannstrom I.O."/>
            <person name="Guillou S."/>
            <person name="Cros-Aarteil S."/>
            <person name="Calhoun S."/>
            <person name="Haridas S."/>
            <person name="Kuo A."/>
            <person name="Mondo S."/>
            <person name="Pangilinan J."/>
            <person name="Riley R."/>
            <person name="LaButti K."/>
            <person name="Andreopoulos B."/>
            <person name="Lipzen A."/>
            <person name="Chen C."/>
            <person name="Yan M."/>
            <person name="Daum C."/>
            <person name="Ng V."/>
            <person name="Clum A."/>
            <person name="Steindorff A."/>
            <person name="Ohm R.A."/>
            <person name="Martin F."/>
            <person name="Silar P."/>
            <person name="Natvig D.O."/>
            <person name="Lalanne C."/>
            <person name="Gautier V."/>
            <person name="Ament-Velasquez S.L."/>
            <person name="Kruys A."/>
            <person name="Hutchinson M.I."/>
            <person name="Powell A.J."/>
            <person name="Barry K."/>
            <person name="Miller A.N."/>
            <person name="Grigoriev I.V."/>
            <person name="Debuchy R."/>
            <person name="Gladieux P."/>
            <person name="Hiltunen Thoren M."/>
            <person name="Johannesson H."/>
        </authorList>
    </citation>
    <scope>NUCLEOTIDE SEQUENCE</scope>
    <source>
        <strain evidence="3">CBS 958.72</strain>
    </source>
</reference>
<evidence type="ECO:0000313" key="3">
    <source>
        <dbReference type="EMBL" id="KAK3358444.1"/>
    </source>
</evidence>
<evidence type="ECO:0000256" key="2">
    <source>
        <dbReference type="SAM" id="Phobius"/>
    </source>
</evidence>
<organism evidence="3 4">
    <name type="scientific">Lasiosphaeria ovina</name>
    <dbReference type="NCBI Taxonomy" id="92902"/>
    <lineage>
        <taxon>Eukaryota</taxon>
        <taxon>Fungi</taxon>
        <taxon>Dikarya</taxon>
        <taxon>Ascomycota</taxon>
        <taxon>Pezizomycotina</taxon>
        <taxon>Sordariomycetes</taxon>
        <taxon>Sordariomycetidae</taxon>
        <taxon>Sordariales</taxon>
        <taxon>Lasiosphaeriaceae</taxon>
        <taxon>Lasiosphaeria</taxon>
    </lineage>
</organism>
<feature type="coiled-coil region" evidence="1">
    <location>
        <begin position="154"/>
        <end position="188"/>
    </location>
</feature>
<dbReference type="Proteomes" id="UP001287356">
    <property type="component" value="Unassembled WGS sequence"/>
</dbReference>
<feature type="coiled-coil region" evidence="1">
    <location>
        <begin position="7"/>
        <end position="34"/>
    </location>
</feature>
<keyword evidence="1" id="KW-0175">Coiled coil</keyword>
<evidence type="ECO:0000256" key="1">
    <source>
        <dbReference type="SAM" id="Coils"/>
    </source>
</evidence>
<keyword evidence="2" id="KW-0812">Transmembrane</keyword>
<evidence type="ECO:0000313" key="4">
    <source>
        <dbReference type="Proteomes" id="UP001287356"/>
    </source>
</evidence>
<dbReference type="EMBL" id="JAULSN010000016">
    <property type="protein sequence ID" value="KAK3358444.1"/>
    <property type="molecule type" value="Genomic_DNA"/>
</dbReference>
<keyword evidence="2" id="KW-1133">Transmembrane helix</keyword>
<feature type="transmembrane region" description="Helical" evidence="2">
    <location>
        <begin position="190"/>
        <end position="214"/>
    </location>
</feature>
<name>A0AAE0JRQ5_9PEZI</name>
<gene>
    <name evidence="3" type="ORF">B0T24DRAFT_540427</name>
</gene>
<reference evidence="3" key="2">
    <citation type="submission" date="2023-06" db="EMBL/GenBank/DDBJ databases">
        <authorList>
            <consortium name="Lawrence Berkeley National Laboratory"/>
            <person name="Haridas S."/>
            <person name="Hensen N."/>
            <person name="Bonometti L."/>
            <person name="Westerberg I."/>
            <person name="Brannstrom I.O."/>
            <person name="Guillou S."/>
            <person name="Cros-Aarteil S."/>
            <person name="Calhoun S."/>
            <person name="Kuo A."/>
            <person name="Mondo S."/>
            <person name="Pangilinan J."/>
            <person name="Riley R."/>
            <person name="Labutti K."/>
            <person name="Andreopoulos B."/>
            <person name="Lipzen A."/>
            <person name="Chen C."/>
            <person name="Yanf M."/>
            <person name="Daum C."/>
            <person name="Ng V."/>
            <person name="Clum A."/>
            <person name="Steindorff A."/>
            <person name="Ohm R."/>
            <person name="Martin F."/>
            <person name="Silar P."/>
            <person name="Natvig D."/>
            <person name="Lalanne C."/>
            <person name="Gautier V."/>
            <person name="Ament-Velasquez S.L."/>
            <person name="Kruys A."/>
            <person name="Hutchinson M.I."/>
            <person name="Powell A.J."/>
            <person name="Barry K."/>
            <person name="Miller A.N."/>
            <person name="Grigoriev I.V."/>
            <person name="Debuchy R."/>
            <person name="Gladieux P."/>
            <person name="Thoren M.H."/>
            <person name="Johannesson H."/>
        </authorList>
    </citation>
    <scope>NUCLEOTIDE SEQUENCE</scope>
    <source>
        <strain evidence="3">CBS 958.72</strain>
    </source>
</reference>
<keyword evidence="2" id="KW-0472">Membrane</keyword>
<comment type="caution">
    <text evidence="3">The sequence shown here is derived from an EMBL/GenBank/DDBJ whole genome shotgun (WGS) entry which is preliminary data.</text>
</comment>